<keyword evidence="2 6" id="KW-0728">SH3 domain</keyword>
<evidence type="ECO:0000256" key="1">
    <source>
        <dbReference type="ARBA" id="ARBA00004245"/>
    </source>
</evidence>
<evidence type="ECO:0000313" key="9">
    <source>
        <dbReference type="Proteomes" id="UP001159405"/>
    </source>
</evidence>
<dbReference type="PANTHER" id="PTHR10829:SF25">
    <property type="entry name" value="DREBRIN-LIKE PROTEIN"/>
    <property type="match status" value="1"/>
</dbReference>
<dbReference type="PROSITE" id="PS50002">
    <property type="entry name" value="SH3"/>
    <property type="match status" value="2"/>
</dbReference>
<dbReference type="SUPFAM" id="SSF50044">
    <property type="entry name" value="SH3-domain"/>
    <property type="match status" value="2"/>
</dbReference>
<comment type="subcellular location">
    <subcellularLocation>
        <location evidence="1">Cytoplasm</location>
        <location evidence="1">Cytoskeleton</location>
    </subcellularLocation>
</comment>
<dbReference type="Pfam" id="PF14604">
    <property type="entry name" value="SH3_9"/>
    <property type="match status" value="2"/>
</dbReference>
<evidence type="ECO:0000256" key="5">
    <source>
        <dbReference type="ARBA" id="ARBA00023212"/>
    </source>
</evidence>
<dbReference type="InterPro" id="IPR035717">
    <property type="entry name" value="Drebrin-like_SH3"/>
</dbReference>
<keyword evidence="3" id="KW-0963">Cytoplasm</keyword>
<feature type="domain" description="SH3" evidence="7">
    <location>
        <begin position="1"/>
        <end position="57"/>
    </location>
</feature>
<dbReference type="InterPro" id="IPR001452">
    <property type="entry name" value="SH3_domain"/>
</dbReference>
<dbReference type="CDD" id="cd11960">
    <property type="entry name" value="SH3_Abp1_eu"/>
    <property type="match status" value="1"/>
</dbReference>
<evidence type="ECO:0000256" key="4">
    <source>
        <dbReference type="ARBA" id="ARBA00023203"/>
    </source>
</evidence>
<dbReference type="EMBL" id="CALNXK010000041">
    <property type="protein sequence ID" value="CAH3125404.1"/>
    <property type="molecule type" value="Genomic_DNA"/>
</dbReference>
<proteinExistence type="predicted"/>
<evidence type="ECO:0000259" key="7">
    <source>
        <dbReference type="PROSITE" id="PS50002"/>
    </source>
</evidence>
<keyword evidence="5" id="KW-0206">Cytoskeleton</keyword>
<feature type="domain" description="SH3" evidence="7">
    <location>
        <begin position="70"/>
        <end position="128"/>
    </location>
</feature>
<keyword evidence="4" id="KW-0009">Actin-binding</keyword>
<evidence type="ECO:0000256" key="3">
    <source>
        <dbReference type="ARBA" id="ARBA00022490"/>
    </source>
</evidence>
<protein>
    <recommendedName>
        <fullName evidence="7">SH3 domain-containing protein</fullName>
    </recommendedName>
</protein>
<accession>A0ABN8NWY9</accession>
<organism evidence="8 9">
    <name type="scientific">Porites lobata</name>
    <dbReference type="NCBI Taxonomy" id="104759"/>
    <lineage>
        <taxon>Eukaryota</taxon>
        <taxon>Metazoa</taxon>
        <taxon>Cnidaria</taxon>
        <taxon>Anthozoa</taxon>
        <taxon>Hexacorallia</taxon>
        <taxon>Scleractinia</taxon>
        <taxon>Fungiina</taxon>
        <taxon>Poritidae</taxon>
        <taxon>Porites</taxon>
    </lineage>
</organism>
<evidence type="ECO:0000256" key="6">
    <source>
        <dbReference type="PROSITE-ProRule" id="PRU00192"/>
    </source>
</evidence>
<comment type="caution">
    <text evidence="8">The sequence shown here is derived from an EMBL/GenBank/DDBJ whole genome shotgun (WGS) entry which is preliminary data.</text>
</comment>
<sequence length="128" mass="14697">MKFIHIFFLLENDEEIYFDPGDLITEVDQSDERWWRGRGPDGRYGKFPSNYVELVDGSKPTPEVTASEDEPGLQAKVLFDYQATDDTEINLNIDTIITNIEQLDDGWWRGEAPDGSYGLFPANYVELI</sequence>
<gene>
    <name evidence="8" type="ORF">PLOB_00031843</name>
</gene>
<keyword evidence="9" id="KW-1185">Reference proteome</keyword>
<dbReference type="SMART" id="SM00326">
    <property type="entry name" value="SH3"/>
    <property type="match status" value="2"/>
</dbReference>
<dbReference type="PRINTS" id="PR00452">
    <property type="entry name" value="SH3DOMAIN"/>
</dbReference>
<name>A0ABN8NWY9_9CNID</name>
<dbReference type="Gene3D" id="2.30.30.40">
    <property type="entry name" value="SH3 Domains"/>
    <property type="match status" value="2"/>
</dbReference>
<dbReference type="InterPro" id="IPR036028">
    <property type="entry name" value="SH3-like_dom_sf"/>
</dbReference>
<dbReference type="Proteomes" id="UP001159405">
    <property type="component" value="Unassembled WGS sequence"/>
</dbReference>
<dbReference type="PANTHER" id="PTHR10829">
    <property type="entry name" value="CORTACTIN AND DREBRIN"/>
    <property type="match status" value="1"/>
</dbReference>
<evidence type="ECO:0000256" key="2">
    <source>
        <dbReference type="ARBA" id="ARBA00022443"/>
    </source>
</evidence>
<evidence type="ECO:0000313" key="8">
    <source>
        <dbReference type="EMBL" id="CAH3125404.1"/>
    </source>
</evidence>
<reference evidence="8 9" key="1">
    <citation type="submission" date="2022-05" db="EMBL/GenBank/DDBJ databases">
        <authorList>
            <consortium name="Genoscope - CEA"/>
            <person name="William W."/>
        </authorList>
    </citation>
    <scope>NUCLEOTIDE SEQUENCE [LARGE SCALE GENOMIC DNA]</scope>
</reference>